<dbReference type="AlphaFoldDB" id="A0A328HEU5"/>
<evidence type="ECO:0000259" key="3">
    <source>
        <dbReference type="Pfam" id="PF13649"/>
    </source>
</evidence>
<keyword evidence="1 4" id="KW-0489">Methyltransferase</keyword>
<dbReference type="PANTHER" id="PTHR43861:SF1">
    <property type="entry name" value="TRANS-ACONITATE 2-METHYLTRANSFERASE"/>
    <property type="match status" value="1"/>
</dbReference>
<dbReference type="Proteomes" id="UP000249166">
    <property type="component" value="Unassembled WGS sequence"/>
</dbReference>
<dbReference type="SUPFAM" id="SSF53335">
    <property type="entry name" value="S-adenosyl-L-methionine-dependent methyltransferases"/>
    <property type="match status" value="1"/>
</dbReference>
<evidence type="ECO:0000256" key="2">
    <source>
        <dbReference type="ARBA" id="ARBA00022679"/>
    </source>
</evidence>
<dbReference type="OrthoDB" id="9805171at2"/>
<feature type="domain" description="Methyltransferase" evidence="3">
    <location>
        <begin position="47"/>
        <end position="136"/>
    </location>
</feature>
<dbReference type="GO" id="GO:0008168">
    <property type="term" value="F:methyltransferase activity"/>
    <property type="evidence" value="ECO:0007669"/>
    <property type="project" value="UniProtKB-KW"/>
</dbReference>
<dbReference type="EMBL" id="QLNP01000076">
    <property type="protein sequence ID" value="RAM37186.1"/>
    <property type="molecule type" value="Genomic_DNA"/>
</dbReference>
<accession>A0A328HEU5</accession>
<proteinExistence type="predicted"/>
<dbReference type="Gene3D" id="3.40.50.150">
    <property type="entry name" value="Vaccinia Virus protein VP39"/>
    <property type="match status" value="1"/>
</dbReference>
<dbReference type="Pfam" id="PF13649">
    <property type="entry name" value="Methyltransf_25"/>
    <property type="match status" value="1"/>
</dbReference>
<dbReference type="GO" id="GO:0032259">
    <property type="term" value="P:methylation"/>
    <property type="evidence" value="ECO:0007669"/>
    <property type="project" value="UniProtKB-KW"/>
</dbReference>
<sequence length="203" mass="21874">MSDSRVQNAYAARASEYTALFGSTDAAHQQDQRLIAGWAKSLRGSAIDAGCGPGHWTAFLVDHGADVEGIDLVPLFIEEARRRFPAPHFRVGTLRALGVPDGHIAGILAWYSLIHCVPAELPLILGEFARCVKPGGSILLGFFDGPAGQPFPHAVTTAYYWSVDALTQHLLAAGFDVQEVHFRAEPENRPHAAIIAVRTTSHG</sequence>
<dbReference type="CDD" id="cd02440">
    <property type="entry name" value="AdoMet_MTases"/>
    <property type="match status" value="1"/>
</dbReference>
<dbReference type="InterPro" id="IPR029063">
    <property type="entry name" value="SAM-dependent_MTases_sf"/>
</dbReference>
<dbReference type="PANTHER" id="PTHR43861">
    <property type="entry name" value="TRANS-ACONITATE 2-METHYLTRANSFERASE-RELATED"/>
    <property type="match status" value="1"/>
</dbReference>
<keyword evidence="2 4" id="KW-0808">Transferase</keyword>
<evidence type="ECO:0000313" key="5">
    <source>
        <dbReference type="Proteomes" id="UP000249166"/>
    </source>
</evidence>
<reference evidence="4 5" key="1">
    <citation type="submission" date="2018-04" db="EMBL/GenBank/DDBJ databases">
        <title>Bacteria isolated from cave deposits of Manipur.</title>
        <authorList>
            <person name="Sahoo D."/>
            <person name="Sarangthem I."/>
            <person name="Nandeibam J."/>
        </authorList>
    </citation>
    <scope>NUCLEOTIDE SEQUENCE [LARGE SCALE GENOMIC DNA]</scope>
    <source>
        <strain evidence="5">mrc11</strain>
    </source>
</reference>
<name>A0A328HEU5_ARTGO</name>
<dbReference type="InterPro" id="IPR041698">
    <property type="entry name" value="Methyltransf_25"/>
</dbReference>
<evidence type="ECO:0000313" key="4">
    <source>
        <dbReference type="EMBL" id="RAM37186.1"/>
    </source>
</evidence>
<evidence type="ECO:0000256" key="1">
    <source>
        <dbReference type="ARBA" id="ARBA00022603"/>
    </source>
</evidence>
<organism evidence="4 5">
    <name type="scientific">Arthrobacter globiformis</name>
    <dbReference type="NCBI Taxonomy" id="1665"/>
    <lineage>
        <taxon>Bacteria</taxon>
        <taxon>Bacillati</taxon>
        <taxon>Actinomycetota</taxon>
        <taxon>Actinomycetes</taxon>
        <taxon>Micrococcales</taxon>
        <taxon>Micrococcaceae</taxon>
        <taxon>Arthrobacter</taxon>
    </lineage>
</organism>
<protein>
    <submittedName>
        <fullName evidence="4">SAM-dependent methyltransferase</fullName>
    </submittedName>
</protein>
<comment type="caution">
    <text evidence="4">The sequence shown here is derived from an EMBL/GenBank/DDBJ whole genome shotgun (WGS) entry which is preliminary data.</text>
</comment>
<gene>
    <name evidence="4" type="ORF">DBZ45_11415</name>
</gene>
<dbReference type="RefSeq" id="WP_111904023.1">
    <property type="nucleotide sequence ID" value="NZ_QLNP01000076.1"/>
</dbReference>